<comment type="caution">
    <text evidence="6">The sequence shown here is derived from an EMBL/GenBank/DDBJ whole genome shotgun (WGS) entry which is preliminary data.</text>
</comment>
<proteinExistence type="predicted"/>
<organism evidence="6 7">
    <name type="scientific">Dokdonia ponticola</name>
    <dbReference type="NCBI Taxonomy" id="2041041"/>
    <lineage>
        <taxon>Bacteria</taxon>
        <taxon>Pseudomonadati</taxon>
        <taxon>Bacteroidota</taxon>
        <taxon>Flavobacteriia</taxon>
        <taxon>Flavobacteriales</taxon>
        <taxon>Flavobacteriaceae</taxon>
        <taxon>Dokdonia</taxon>
    </lineage>
</organism>
<feature type="modified residue" description="4-aspartylphosphate" evidence="3">
    <location>
        <position position="60"/>
    </location>
</feature>
<evidence type="ECO:0000256" key="2">
    <source>
        <dbReference type="ARBA" id="ARBA00023125"/>
    </source>
</evidence>
<dbReference type="SMART" id="SM00448">
    <property type="entry name" value="REC"/>
    <property type="match status" value="1"/>
</dbReference>
<keyword evidence="2" id="KW-0238">DNA-binding</keyword>
<accession>A0ABV9HY56</accession>
<feature type="domain" description="HTH luxR-type" evidence="4">
    <location>
        <begin position="151"/>
        <end position="216"/>
    </location>
</feature>
<dbReference type="CDD" id="cd06170">
    <property type="entry name" value="LuxR_C_like"/>
    <property type="match status" value="1"/>
</dbReference>
<dbReference type="SUPFAM" id="SSF46894">
    <property type="entry name" value="C-terminal effector domain of the bipartite response regulators"/>
    <property type="match status" value="1"/>
</dbReference>
<dbReference type="InterPro" id="IPR039420">
    <property type="entry name" value="WalR-like"/>
</dbReference>
<feature type="domain" description="Response regulatory" evidence="5">
    <location>
        <begin position="7"/>
        <end position="125"/>
    </location>
</feature>
<evidence type="ECO:0000313" key="6">
    <source>
        <dbReference type="EMBL" id="MFC4634458.1"/>
    </source>
</evidence>
<dbReference type="Proteomes" id="UP001596043">
    <property type="component" value="Unassembled WGS sequence"/>
</dbReference>
<protein>
    <submittedName>
        <fullName evidence="6">Response regulator</fullName>
    </submittedName>
</protein>
<dbReference type="InterPro" id="IPR001789">
    <property type="entry name" value="Sig_transdc_resp-reg_receiver"/>
</dbReference>
<evidence type="ECO:0000313" key="7">
    <source>
        <dbReference type="Proteomes" id="UP001596043"/>
    </source>
</evidence>
<evidence type="ECO:0000256" key="1">
    <source>
        <dbReference type="ARBA" id="ARBA00022553"/>
    </source>
</evidence>
<dbReference type="PROSITE" id="PS50043">
    <property type="entry name" value="HTH_LUXR_2"/>
    <property type="match status" value="1"/>
</dbReference>
<dbReference type="PANTHER" id="PTHR43214">
    <property type="entry name" value="TWO-COMPONENT RESPONSE REGULATOR"/>
    <property type="match status" value="1"/>
</dbReference>
<dbReference type="SMART" id="SM00421">
    <property type="entry name" value="HTH_LUXR"/>
    <property type="match status" value="1"/>
</dbReference>
<dbReference type="Pfam" id="PF00072">
    <property type="entry name" value="Response_reg"/>
    <property type="match status" value="1"/>
</dbReference>
<gene>
    <name evidence="6" type="ORF">ACFO3O_11105</name>
</gene>
<evidence type="ECO:0000259" key="5">
    <source>
        <dbReference type="PROSITE" id="PS50110"/>
    </source>
</evidence>
<sequence length="226" mass="25475">MNTTHFNLAIVDDDQLVVELLKNFFQEKAKIHVGITAHNGFDFLEALQQTNTIPDLVLLDLRMDKMNGIDTMAVLEKEFPSIKVVVLSSHYKRSFMGFMLKSGANAFLPKGIAPDTLLEVLHEVHAKGHYFLPEQIDVIKEQLSSNTPKLTIGSEGLLSERELEVLKLICLQLTAKEIGERLFITQRTVEGHKNRILLKTGVKNTAGLVLYSVQHHLIDPKEYFLG</sequence>
<dbReference type="InterPro" id="IPR011006">
    <property type="entry name" value="CheY-like_superfamily"/>
</dbReference>
<dbReference type="CDD" id="cd17535">
    <property type="entry name" value="REC_NarL-like"/>
    <property type="match status" value="1"/>
</dbReference>
<dbReference type="RefSeq" id="WP_379978734.1">
    <property type="nucleotide sequence ID" value="NZ_JBHSFV010000006.1"/>
</dbReference>
<dbReference type="Gene3D" id="3.40.50.2300">
    <property type="match status" value="1"/>
</dbReference>
<reference evidence="7" key="1">
    <citation type="journal article" date="2019" name="Int. J. Syst. Evol. Microbiol.">
        <title>The Global Catalogue of Microorganisms (GCM) 10K type strain sequencing project: providing services to taxonomists for standard genome sequencing and annotation.</title>
        <authorList>
            <consortium name="The Broad Institute Genomics Platform"/>
            <consortium name="The Broad Institute Genome Sequencing Center for Infectious Disease"/>
            <person name="Wu L."/>
            <person name="Ma J."/>
        </authorList>
    </citation>
    <scope>NUCLEOTIDE SEQUENCE [LARGE SCALE GENOMIC DNA]</scope>
    <source>
        <strain evidence="7">YJ-61-S</strain>
    </source>
</reference>
<name>A0ABV9HY56_9FLAO</name>
<keyword evidence="7" id="KW-1185">Reference proteome</keyword>
<dbReference type="PRINTS" id="PR00038">
    <property type="entry name" value="HTHLUXR"/>
</dbReference>
<keyword evidence="1 3" id="KW-0597">Phosphoprotein</keyword>
<dbReference type="Pfam" id="PF00196">
    <property type="entry name" value="GerE"/>
    <property type="match status" value="1"/>
</dbReference>
<evidence type="ECO:0000259" key="4">
    <source>
        <dbReference type="PROSITE" id="PS50043"/>
    </source>
</evidence>
<dbReference type="InterPro" id="IPR000792">
    <property type="entry name" value="Tscrpt_reg_LuxR_C"/>
</dbReference>
<dbReference type="PANTHER" id="PTHR43214:SF43">
    <property type="entry name" value="TWO-COMPONENT RESPONSE REGULATOR"/>
    <property type="match status" value="1"/>
</dbReference>
<dbReference type="PROSITE" id="PS50110">
    <property type="entry name" value="RESPONSE_REGULATORY"/>
    <property type="match status" value="1"/>
</dbReference>
<dbReference type="SUPFAM" id="SSF52172">
    <property type="entry name" value="CheY-like"/>
    <property type="match status" value="1"/>
</dbReference>
<evidence type="ECO:0000256" key="3">
    <source>
        <dbReference type="PROSITE-ProRule" id="PRU00169"/>
    </source>
</evidence>
<dbReference type="InterPro" id="IPR016032">
    <property type="entry name" value="Sig_transdc_resp-reg_C-effctor"/>
</dbReference>
<dbReference type="InterPro" id="IPR058245">
    <property type="entry name" value="NreC/VraR/RcsB-like_REC"/>
</dbReference>
<dbReference type="EMBL" id="JBHSFV010000006">
    <property type="protein sequence ID" value="MFC4634458.1"/>
    <property type="molecule type" value="Genomic_DNA"/>
</dbReference>